<dbReference type="RefSeq" id="WP_111514907.1">
    <property type="nucleotide sequence ID" value="NZ_QFYR01000002.1"/>
</dbReference>
<proteinExistence type="predicted"/>
<dbReference type="Pfam" id="PF10686">
    <property type="entry name" value="YAcAr"/>
    <property type="match status" value="1"/>
</dbReference>
<comment type="caution">
    <text evidence="2">The sequence shown here is derived from an EMBL/GenBank/DDBJ whole genome shotgun (WGS) entry which is preliminary data.</text>
</comment>
<feature type="domain" description="YspA cpYpsA-related SLOG" evidence="1">
    <location>
        <begin position="185"/>
        <end position="251"/>
    </location>
</feature>
<evidence type="ECO:0000313" key="2">
    <source>
        <dbReference type="EMBL" id="RAK52622.1"/>
    </source>
</evidence>
<dbReference type="AlphaFoldDB" id="A0A328ACY8"/>
<evidence type="ECO:0000259" key="1">
    <source>
        <dbReference type="Pfam" id="PF10686"/>
    </source>
</evidence>
<reference evidence="3" key="1">
    <citation type="submission" date="2018-05" db="EMBL/GenBank/DDBJ databases">
        <authorList>
            <person name="Li X."/>
        </authorList>
    </citation>
    <scope>NUCLEOTIDE SEQUENCE [LARGE SCALE GENOMIC DNA]</scope>
    <source>
        <strain evidence="3">YIM 73061</strain>
    </source>
</reference>
<dbReference type="Proteomes" id="UP000249725">
    <property type="component" value="Unassembled WGS sequence"/>
</dbReference>
<name>A0A328ACY8_9CAUL</name>
<sequence>MIPLTTPLLTPGDLPLDAFDALSSALEDPRPHPTAEALGQLGAALMGELLDTLLGTALEDFATPICETFIGGLHAGAQRVEREADRARDSLARLLRDFDGSEVADDELQQAKRRADAADVAVRAIETVREAAADAYAQATGETWSPWRGSARAGSVTAAQLDAQAALRALQARRQAEADPGRQVVAFRAAPQATGLEDARRIFDALNWALGEWPEMTLALTGAPGGERLALRWAQQKRVRVVLARPQFDRHGRAAPFRANDDLMALEPVCVLVLARSLDPVRAAAPFGPALNLMELAQARAVRCVAVRART</sequence>
<gene>
    <name evidence="2" type="ORF">DJ018_10485</name>
</gene>
<dbReference type="InterPro" id="IPR019627">
    <property type="entry name" value="YAcAr"/>
</dbReference>
<evidence type="ECO:0000313" key="3">
    <source>
        <dbReference type="Proteomes" id="UP000249725"/>
    </source>
</evidence>
<dbReference type="OrthoDB" id="9806973at2"/>
<organism evidence="2 3">
    <name type="scientific">Phenylobacterium deserti</name>
    <dbReference type="NCBI Taxonomy" id="1914756"/>
    <lineage>
        <taxon>Bacteria</taxon>
        <taxon>Pseudomonadati</taxon>
        <taxon>Pseudomonadota</taxon>
        <taxon>Alphaproteobacteria</taxon>
        <taxon>Caulobacterales</taxon>
        <taxon>Caulobacteraceae</taxon>
        <taxon>Phenylobacterium</taxon>
    </lineage>
</organism>
<dbReference type="EMBL" id="QFYR01000002">
    <property type="protein sequence ID" value="RAK52622.1"/>
    <property type="molecule type" value="Genomic_DNA"/>
</dbReference>
<accession>A0A328ACY8</accession>
<keyword evidence="3" id="KW-1185">Reference proteome</keyword>
<protein>
    <submittedName>
        <fullName evidence="2">DUF2493 domain-containing protein</fullName>
    </submittedName>
</protein>